<evidence type="ECO:0000256" key="3">
    <source>
        <dbReference type="ARBA" id="ARBA00023082"/>
    </source>
</evidence>
<dbReference type="PANTHER" id="PTHR43133:SF8">
    <property type="entry name" value="RNA POLYMERASE SIGMA FACTOR HI_1459-RELATED"/>
    <property type="match status" value="1"/>
</dbReference>
<dbReference type="PANTHER" id="PTHR43133">
    <property type="entry name" value="RNA POLYMERASE ECF-TYPE SIGMA FACTO"/>
    <property type="match status" value="1"/>
</dbReference>
<keyword evidence="2" id="KW-0805">Transcription regulation</keyword>
<dbReference type="SUPFAM" id="SSF88659">
    <property type="entry name" value="Sigma3 and sigma4 domains of RNA polymerase sigma factors"/>
    <property type="match status" value="1"/>
</dbReference>
<evidence type="ECO:0000313" key="9">
    <source>
        <dbReference type="Proteomes" id="UP001162891"/>
    </source>
</evidence>
<feature type="region of interest" description="Disordered" evidence="6">
    <location>
        <begin position="1"/>
        <end position="20"/>
    </location>
</feature>
<evidence type="ECO:0000313" key="8">
    <source>
        <dbReference type="EMBL" id="BDG01651.1"/>
    </source>
</evidence>
<dbReference type="Gene3D" id="1.10.1740.10">
    <property type="match status" value="1"/>
</dbReference>
<dbReference type="EMBL" id="AP025591">
    <property type="protein sequence ID" value="BDG01651.1"/>
    <property type="molecule type" value="Genomic_DNA"/>
</dbReference>
<protein>
    <submittedName>
        <fullName evidence="8">RNA polymerase subunit sigma-24</fullName>
    </submittedName>
</protein>
<dbReference type="Gene3D" id="1.10.10.10">
    <property type="entry name" value="Winged helix-like DNA-binding domain superfamily/Winged helix DNA-binding domain"/>
    <property type="match status" value="1"/>
</dbReference>
<dbReference type="InterPro" id="IPR013324">
    <property type="entry name" value="RNA_pol_sigma_r3/r4-like"/>
</dbReference>
<gene>
    <name evidence="8" type="ORF">AMOR_06470</name>
</gene>
<accession>A0ABM7WQB1</accession>
<dbReference type="InterPro" id="IPR014284">
    <property type="entry name" value="RNA_pol_sigma-70_dom"/>
</dbReference>
<evidence type="ECO:0000256" key="6">
    <source>
        <dbReference type="SAM" id="MobiDB-lite"/>
    </source>
</evidence>
<evidence type="ECO:0000259" key="7">
    <source>
        <dbReference type="Pfam" id="PF04542"/>
    </source>
</evidence>
<dbReference type="NCBIfam" id="TIGR02937">
    <property type="entry name" value="sigma70-ECF"/>
    <property type="match status" value="1"/>
</dbReference>
<dbReference type="InterPro" id="IPR007627">
    <property type="entry name" value="RNA_pol_sigma70_r2"/>
</dbReference>
<evidence type="ECO:0000256" key="5">
    <source>
        <dbReference type="ARBA" id="ARBA00023163"/>
    </source>
</evidence>
<keyword evidence="9" id="KW-1185">Reference proteome</keyword>
<dbReference type="Pfam" id="PF04542">
    <property type="entry name" value="Sigma70_r2"/>
    <property type="match status" value="1"/>
</dbReference>
<evidence type="ECO:0000256" key="4">
    <source>
        <dbReference type="ARBA" id="ARBA00023125"/>
    </source>
</evidence>
<dbReference type="Proteomes" id="UP001162891">
    <property type="component" value="Chromosome"/>
</dbReference>
<keyword evidence="5" id="KW-0804">Transcription</keyword>
<name>A0ABM7WQB1_9BACT</name>
<evidence type="ECO:0000256" key="2">
    <source>
        <dbReference type="ARBA" id="ARBA00023015"/>
    </source>
</evidence>
<dbReference type="InterPro" id="IPR013325">
    <property type="entry name" value="RNA_pol_sigma_r2"/>
</dbReference>
<organism evidence="8 9">
    <name type="scientific">Anaeromyxobacter oryzae</name>
    <dbReference type="NCBI Taxonomy" id="2918170"/>
    <lineage>
        <taxon>Bacteria</taxon>
        <taxon>Pseudomonadati</taxon>
        <taxon>Myxococcota</taxon>
        <taxon>Myxococcia</taxon>
        <taxon>Myxococcales</taxon>
        <taxon>Cystobacterineae</taxon>
        <taxon>Anaeromyxobacteraceae</taxon>
        <taxon>Anaeromyxobacter</taxon>
    </lineage>
</organism>
<reference evidence="9" key="1">
    <citation type="journal article" date="2022" name="Int. J. Syst. Evol. Microbiol.">
        <title>Anaeromyxobacter oryzae sp. nov., Anaeromyxobacter diazotrophicus sp. nov. and Anaeromyxobacter paludicola sp. nov., isolated from paddy soils.</title>
        <authorList>
            <person name="Itoh H."/>
            <person name="Xu Z."/>
            <person name="Mise K."/>
            <person name="Masuda Y."/>
            <person name="Ushijima N."/>
            <person name="Hayakawa C."/>
            <person name="Shiratori Y."/>
            <person name="Senoo K."/>
        </authorList>
    </citation>
    <scope>NUCLEOTIDE SEQUENCE [LARGE SCALE GENOMIC DNA]</scope>
    <source>
        <strain evidence="9">Red232</strain>
    </source>
</reference>
<sequence>MSSPLQRPEASQRAGDDAAAVAAALRGDPGGHRSLYDRHRSAVARVARGFADLDADDVEDVVQESFVRAFRNLAKLEQPARFGAWVLTIARNRALSRLARRRAGAQLADDLSREAETLGEPERFPDPDEGAELEVVRRIIAELPDGPEKETVHLFYVQGGVTAREIAARLGVGKSAITMRLERFRAKVKRRLLAEVARLRGEESEQS</sequence>
<keyword evidence="3" id="KW-0731">Sigma factor</keyword>
<evidence type="ECO:0000256" key="1">
    <source>
        <dbReference type="ARBA" id="ARBA00010641"/>
    </source>
</evidence>
<comment type="similarity">
    <text evidence="1">Belongs to the sigma-70 factor family. ECF subfamily.</text>
</comment>
<dbReference type="RefSeq" id="WP_248358380.1">
    <property type="nucleotide sequence ID" value="NZ_AP025591.1"/>
</dbReference>
<dbReference type="InterPro" id="IPR036388">
    <property type="entry name" value="WH-like_DNA-bd_sf"/>
</dbReference>
<feature type="domain" description="RNA polymerase sigma-70 region 2" evidence="7">
    <location>
        <begin position="35"/>
        <end position="102"/>
    </location>
</feature>
<keyword evidence="4" id="KW-0238">DNA-binding</keyword>
<dbReference type="InterPro" id="IPR039425">
    <property type="entry name" value="RNA_pol_sigma-70-like"/>
</dbReference>
<dbReference type="SUPFAM" id="SSF88946">
    <property type="entry name" value="Sigma2 domain of RNA polymerase sigma factors"/>
    <property type="match status" value="1"/>
</dbReference>
<proteinExistence type="inferred from homology"/>